<dbReference type="PROSITE" id="PS51677">
    <property type="entry name" value="NODB"/>
    <property type="match status" value="1"/>
</dbReference>
<keyword evidence="7" id="KW-1185">Reference proteome</keyword>
<evidence type="ECO:0000313" key="6">
    <source>
        <dbReference type="EMBL" id="MEN3747859.1"/>
    </source>
</evidence>
<evidence type="ECO:0000256" key="2">
    <source>
        <dbReference type="ARBA" id="ARBA00010973"/>
    </source>
</evidence>
<accession>A0ABV0B8G5</accession>
<gene>
    <name evidence="6" type="ORF">TPR58_11830</name>
</gene>
<dbReference type="InterPro" id="IPR011330">
    <property type="entry name" value="Glyco_hydro/deAcase_b/a-brl"/>
</dbReference>
<proteinExistence type="inferred from homology"/>
<organism evidence="6 7">
    <name type="scientific">Sphingomonas rustica</name>
    <dbReference type="NCBI Taxonomy" id="3103142"/>
    <lineage>
        <taxon>Bacteria</taxon>
        <taxon>Pseudomonadati</taxon>
        <taxon>Pseudomonadota</taxon>
        <taxon>Alphaproteobacteria</taxon>
        <taxon>Sphingomonadales</taxon>
        <taxon>Sphingomonadaceae</taxon>
        <taxon>Sphingomonas</taxon>
    </lineage>
</organism>
<comment type="function">
    <text evidence="1">Is involved in generating a small heat-stable compound (Nod), an acylated oligomer of N-acetylglucosamine, that stimulates mitosis in various plant protoplasts.</text>
</comment>
<dbReference type="InterPro" id="IPR002509">
    <property type="entry name" value="NODB_dom"/>
</dbReference>
<protein>
    <recommendedName>
        <fullName evidence="3">Chitooligosaccharide deacetylase</fullName>
    </recommendedName>
    <alternativeName>
        <fullName evidence="4">Nodulation protein B</fullName>
    </alternativeName>
</protein>
<dbReference type="RefSeq" id="WP_346246868.1">
    <property type="nucleotide sequence ID" value="NZ_JBDIZK010000006.1"/>
</dbReference>
<evidence type="ECO:0000256" key="3">
    <source>
        <dbReference type="ARBA" id="ARBA00020071"/>
    </source>
</evidence>
<dbReference type="InterPro" id="IPR050248">
    <property type="entry name" value="Polysacc_deacetylase_ArnD"/>
</dbReference>
<feature type="domain" description="NodB homology" evidence="5">
    <location>
        <begin position="49"/>
        <end position="227"/>
    </location>
</feature>
<evidence type="ECO:0000313" key="7">
    <source>
        <dbReference type="Proteomes" id="UP001427805"/>
    </source>
</evidence>
<evidence type="ECO:0000256" key="1">
    <source>
        <dbReference type="ARBA" id="ARBA00003236"/>
    </source>
</evidence>
<dbReference type="Gene3D" id="3.20.20.370">
    <property type="entry name" value="Glycoside hydrolase/deacetylase"/>
    <property type="match status" value="1"/>
</dbReference>
<comment type="caution">
    <text evidence="6">The sequence shown here is derived from an EMBL/GenBank/DDBJ whole genome shotgun (WGS) entry which is preliminary data.</text>
</comment>
<evidence type="ECO:0000259" key="5">
    <source>
        <dbReference type="PROSITE" id="PS51677"/>
    </source>
</evidence>
<dbReference type="PANTHER" id="PTHR10587">
    <property type="entry name" value="GLYCOSYL TRANSFERASE-RELATED"/>
    <property type="match status" value="1"/>
</dbReference>
<evidence type="ECO:0000256" key="4">
    <source>
        <dbReference type="ARBA" id="ARBA00032976"/>
    </source>
</evidence>
<dbReference type="SUPFAM" id="SSF88713">
    <property type="entry name" value="Glycoside hydrolase/deacetylase"/>
    <property type="match status" value="1"/>
</dbReference>
<dbReference type="Proteomes" id="UP001427805">
    <property type="component" value="Unassembled WGS sequence"/>
</dbReference>
<sequence>MTRIRRRWWIPGILLILVVVLVLGGFLTSRARCWQWVGTPVCRVETSEKIVALTFDDGPTPEGVDYFLQTLTPEGTKATFFLTGADLVADPGQARRLVAAGHQIANHSYRHERMWGLFPDAYEGDIRDTDALLRREGGDAALLFRPPYGKKLTGLPIALARTGHRTIMWDIEDPETSDPKAFSDQVLKQVRPGSIILIHAMYRRRDTARRALPLILTGLKDRGYRAVTMSELLRLEQPGTN</sequence>
<name>A0ABV0B8G5_9SPHN</name>
<dbReference type="Pfam" id="PF01522">
    <property type="entry name" value="Polysacc_deac_1"/>
    <property type="match status" value="1"/>
</dbReference>
<comment type="similarity">
    <text evidence="2">Belongs to the polysaccharide deacetylase family.</text>
</comment>
<dbReference type="EMBL" id="JBDIZK010000006">
    <property type="protein sequence ID" value="MEN3747859.1"/>
    <property type="molecule type" value="Genomic_DNA"/>
</dbReference>
<reference evidence="6 7" key="1">
    <citation type="submission" date="2024-05" db="EMBL/GenBank/DDBJ databases">
        <title>Sphingomonas sp. HF-S3 16S ribosomal RNA gene Genome sequencing and assembly.</title>
        <authorList>
            <person name="Lee H."/>
        </authorList>
    </citation>
    <scope>NUCLEOTIDE SEQUENCE [LARGE SCALE GENOMIC DNA]</scope>
    <source>
        <strain evidence="6 7">HF-S3</strain>
    </source>
</reference>